<dbReference type="InterPro" id="IPR009008">
    <property type="entry name" value="Val/Leu/Ile-tRNA-synth_edit"/>
</dbReference>
<dbReference type="InterPro" id="IPR013155">
    <property type="entry name" value="M/V/L/I-tRNA-synth_anticd-bd"/>
</dbReference>
<dbReference type="EC" id="6.1.1.4" evidence="9"/>
<dbReference type="InterPro" id="IPR002302">
    <property type="entry name" value="Leu-tRNA-ligase"/>
</dbReference>
<dbReference type="InterPro" id="IPR001412">
    <property type="entry name" value="aa-tRNA-synth_I_CS"/>
</dbReference>
<evidence type="ECO:0000256" key="3">
    <source>
        <dbReference type="ARBA" id="ARBA00022598"/>
    </source>
</evidence>
<dbReference type="CDD" id="cd07958">
    <property type="entry name" value="Anticodon_Ia_Leu_BEm"/>
    <property type="match status" value="1"/>
</dbReference>
<sequence>MRKGPYDHQAIEQKWQERWDHDHLYEVDLDHPKKKFYNLIMFPYPSAAALHVGHVYCYGGADTYARYKRMQGYDVFEPMGFDAFGIHAENYAITIKEHPQVVVPRNVEHFREDQMKKLGAMFDWSREVNTTDPDYYKWTQWVFLQMHRAGLVERKVAAVDWCPGCKTVLANEQVIDGECERCHSQVEQKELAQWFFKITKYADRLLAGLDKIDWPERTKALQKHWIGKKVGIDITYKIDGQPDKSVVCFTTRPETNFGATFVVLAPEHPFVDSLTTPEQRAAVGAYRELVKKKSDMDRTELSKEKTGVFTGSYCINDLNSARMPVWVGDFVLAHFGSGAVVGVPAHDIRDFEFAQMAGIPVIRVLEKDGDRSEITKGEQVWEDAGTVMNSGFLDGMPWEQAREAIMDHIEKNGWGTRTVSFRLHDWCISRQRYWGPPIPMIHCEKCGWVPVPEKDLPVLLPKIVEYLPDGSGRGPLARVESFVKTECPVCHGPAERETDVSDTFLDSAWYQLRYPSTEFGEKPFDDERSRKWLPVDMYIGGIEHATMHLIYFRFVTMVLHDLGYFDFDEPSLKLRHQGLIIKDGAKMSKSRGNVVNPDEYIRKFGADAFRTYMLFIGPYEDGGDFNDRGILGASRFFEKVWDVLLTPSLSAKLASEGGLPPLAGGPETKVSLAKLHATVKKVGDDLENLHFNTAIASLMELGNWLKESSGYLSPDQWKEVCSTVPRLLAPFAPHLAEELWEKLGFAYSVHNQLFPIYDESELVESSFVLTVQVNGKVRDTFTLPLDITQSDVEKATLEREKVQKWLEGKTVKKVIYVPRKLINIVI</sequence>
<evidence type="ECO:0000259" key="12">
    <source>
        <dbReference type="Pfam" id="PF08264"/>
    </source>
</evidence>
<reference evidence="15" key="1">
    <citation type="journal article" date="2016" name="Environ. Microbiol.">
        <title>Genomic resolution of a cold subsurface aquifer community provides metabolic insights for novel microbes adapted to high CO concentrations.</title>
        <authorList>
            <person name="Probst A.J."/>
            <person name="Castelle C.J."/>
            <person name="Singh A."/>
            <person name="Brown C.T."/>
            <person name="Anantharaman K."/>
            <person name="Sharon I."/>
            <person name="Hug L.A."/>
            <person name="Burstein D."/>
            <person name="Emerson J.B."/>
            <person name="Thomas B.C."/>
            <person name="Banfield J.F."/>
        </authorList>
    </citation>
    <scope>NUCLEOTIDE SEQUENCE [LARGE SCALE GENOMIC DNA]</scope>
    <source>
        <strain evidence="15">CG2_30_54_11</strain>
    </source>
</reference>
<dbReference type="GO" id="GO:0006429">
    <property type="term" value="P:leucyl-tRNA aminoacylation"/>
    <property type="evidence" value="ECO:0007669"/>
    <property type="project" value="UniProtKB-UniRule"/>
</dbReference>
<gene>
    <name evidence="9" type="primary">leuS</name>
    <name evidence="15" type="ORF">AUK40_04815</name>
</gene>
<dbReference type="GO" id="GO:0005524">
    <property type="term" value="F:ATP binding"/>
    <property type="evidence" value="ECO:0007669"/>
    <property type="project" value="UniProtKB-UniRule"/>
</dbReference>
<keyword evidence="3 9" id="KW-0436">Ligase</keyword>
<evidence type="ECO:0000259" key="13">
    <source>
        <dbReference type="Pfam" id="PF09334"/>
    </source>
</evidence>
<organism evidence="15 16">
    <name type="scientific">Candidatus Wirthbacteria bacterium CG2_30_54_11</name>
    <dbReference type="NCBI Taxonomy" id="1817892"/>
    <lineage>
        <taxon>Bacteria</taxon>
        <taxon>Candidatus Wirthbacteria</taxon>
    </lineage>
</organism>
<dbReference type="FunFam" id="3.40.50.620:FF:000003">
    <property type="entry name" value="Leucine--tRNA ligase"/>
    <property type="match status" value="1"/>
</dbReference>
<dbReference type="EMBL" id="MNZT01000082">
    <property type="protein sequence ID" value="OIP96593.1"/>
    <property type="molecule type" value="Genomic_DNA"/>
</dbReference>
<feature type="binding site" evidence="9">
    <location>
        <position position="589"/>
    </location>
    <ligand>
        <name>ATP</name>
        <dbReference type="ChEBI" id="CHEBI:30616"/>
    </ligand>
</feature>
<dbReference type="SUPFAM" id="SSF52374">
    <property type="entry name" value="Nucleotidylyl transferase"/>
    <property type="match status" value="1"/>
</dbReference>
<evidence type="ECO:0000256" key="8">
    <source>
        <dbReference type="ARBA" id="ARBA00047469"/>
    </source>
</evidence>
<dbReference type="HAMAP" id="MF_00049_B">
    <property type="entry name" value="Leu_tRNA_synth_B"/>
    <property type="match status" value="1"/>
</dbReference>
<keyword evidence="2 9" id="KW-0963">Cytoplasm</keyword>
<dbReference type="FunFam" id="3.10.20.590:FF:000001">
    <property type="entry name" value="Leucine--tRNA ligase"/>
    <property type="match status" value="1"/>
</dbReference>
<evidence type="ECO:0000256" key="6">
    <source>
        <dbReference type="ARBA" id="ARBA00022917"/>
    </source>
</evidence>
<feature type="short sequence motif" description="'KMSKS' region" evidence="9">
    <location>
        <begin position="586"/>
        <end position="590"/>
    </location>
</feature>
<keyword evidence="7 9" id="KW-0030">Aminoacyl-tRNA synthetase</keyword>
<keyword evidence="6 9" id="KW-0648">Protein biosynthesis</keyword>
<dbReference type="NCBIfam" id="TIGR00396">
    <property type="entry name" value="leuS_bact"/>
    <property type="match status" value="1"/>
</dbReference>
<accession>A0A1J5IHL6</accession>
<dbReference type="GO" id="GO:0004823">
    <property type="term" value="F:leucine-tRNA ligase activity"/>
    <property type="evidence" value="ECO:0007669"/>
    <property type="project" value="UniProtKB-UniRule"/>
</dbReference>
<comment type="caution">
    <text evidence="9">Lacks conserved residue(s) required for the propagation of feature annotation.</text>
</comment>
<dbReference type="Gene3D" id="3.40.50.620">
    <property type="entry name" value="HUPs"/>
    <property type="match status" value="2"/>
</dbReference>
<evidence type="ECO:0000313" key="16">
    <source>
        <dbReference type="Proteomes" id="UP000183245"/>
    </source>
</evidence>
<protein>
    <recommendedName>
        <fullName evidence="9">Leucine--tRNA ligase</fullName>
        <ecNumber evidence="9">6.1.1.4</ecNumber>
    </recommendedName>
    <alternativeName>
        <fullName evidence="9">Leucyl-tRNA synthetase</fullName>
        <shortName evidence="9">LeuRS</shortName>
    </alternativeName>
</protein>
<evidence type="ECO:0000256" key="10">
    <source>
        <dbReference type="RuleBase" id="RU363035"/>
    </source>
</evidence>
<dbReference type="FunFam" id="1.10.730.10:FF:000002">
    <property type="entry name" value="Leucine--tRNA ligase"/>
    <property type="match status" value="1"/>
</dbReference>
<evidence type="ECO:0000256" key="7">
    <source>
        <dbReference type="ARBA" id="ARBA00023146"/>
    </source>
</evidence>
<dbReference type="Gene3D" id="3.10.20.590">
    <property type="match status" value="1"/>
</dbReference>
<evidence type="ECO:0000256" key="5">
    <source>
        <dbReference type="ARBA" id="ARBA00022840"/>
    </source>
</evidence>
<dbReference type="InterPro" id="IPR015413">
    <property type="entry name" value="Methionyl/Leucyl_tRNA_Synth"/>
</dbReference>
<dbReference type="STRING" id="1817892.AUK40_04815"/>
<dbReference type="PRINTS" id="PR00985">
    <property type="entry name" value="TRNASYNTHLEU"/>
</dbReference>
<comment type="caution">
    <text evidence="15">The sequence shown here is derived from an EMBL/GenBank/DDBJ whole genome shotgun (WGS) entry which is preliminary data.</text>
</comment>
<dbReference type="Pfam" id="PF13603">
    <property type="entry name" value="tRNA-synt_1_2"/>
    <property type="match status" value="1"/>
</dbReference>
<feature type="domain" description="Methionyl/Valyl/Leucyl/Isoleucyl-tRNA synthetase anticodon-binding" evidence="12">
    <location>
        <begin position="672"/>
        <end position="787"/>
    </location>
</feature>
<name>A0A1J5IHL6_9BACT</name>
<evidence type="ECO:0000313" key="15">
    <source>
        <dbReference type="EMBL" id="OIP96593.1"/>
    </source>
</evidence>
<dbReference type="PANTHER" id="PTHR43740:SF2">
    <property type="entry name" value="LEUCINE--TRNA LIGASE, MITOCHONDRIAL"/>
    <property type="match status" value="1"/>
</dbReference>
<dbReference type="AlphaFoldDB" id="A0A1J5IHL6"/>
<feature type="domain" description="Leucyl-tRNA synthetase editing" evidence="14">
    <location>
        <begin position="223"/>
        <end position="409"/>
    </location>
</feature>
<evidence type="ECO:0000256" key="1">
    <source>
        <dbReference type="ARBA" id="ARBA00005594"/>
    </source>
</evidence>
<keyword evidence="5 9" id="KW-0067">ATP-binding</keyword>
<evidence type="ECO:0000256" key="4">
    <source>
        <dbReference type="ARBA" id="ARBA00022741"/>
    </source>
</evidence>
<evidence type="ECO:0000256" key="2">
    <source>
        <dbReference type="ARBA" id="ARBA00022490"/>
    </source>
</evidence>
<proteinExistence type="inferred from homology"/>
<dbReference type="InterPro" id="IPR009080">
    <property type="entry name" value="tRNAsynth_Ia_anticodon-bd"/>
</dbReference>
<dbReference type="InterPro" id="IPR014729">
    <property type="entry name" value="Rossmann-like_a/b/a_fold"/>
</dbReference>
<comment type="similarity">
    <text evidence="1 9 10">Belongs to the class-I aminoacyl-tRNA synthetase family.</text>
</comment>
<evidence type="ECO:0000259" key="14">
    <source>
        <dbReference type="Pfam" id="PF13603"/>
    </source>
</evidence>
<dbReference type="Gene3D" id="1.10.730.10">
    <property type="entry name" value="Isoleucyl-tRNA Synthetase, Domain 1"/>
    <property type="match status" value="2"/>
</dbReference>
<dbReference type="InterPro" id="IPR002300">
    <property type="entry name" value="aa-tRNA-synth_Ia"/>
</dbReference>
<dbReference type="PROSITE" id="PS00178">
    <property type="entry name" value="AA_TRNA_LIGASE_I"/>
    <property type="match status" value="1"/>
</dbReference>
<dbReference type="InterPro" id="IPR025709">
    <property type="entry name" value="Leu_tRNA-synth_edit"/>
</dbReference>
<dbReference type="Pfam" id="PF00133">
    <property type="entry name" value="tRNA-synt_1"/>
    <property type="match status" value="1"/>
</dbReference>
<dbReference type="Pfam" id="PF09334">
    <property type="entry name" value="tRNA-synt_1g"/>
    <property type="match status" value="1"/>
</dbReference>
<comment type="catalytic activity">
    <reaction evidence="8 9">
        <text>tRNA(Leu) + L-leucine + ATP = L-leucyl-tRNA(Leu) + AMP + diphosphate</text>
        <dbReference type="Rhea" id="RHEA:11688"/>
        <dbReference type="Rhea" id="RHEA-COMP:9613"/>
        <dbReference type="Rhea" id="RHEA-COMP:9622"/>
        <dbReference type="ChEBI" id="CHEBI:30616"/>
        <dbReference type="ChEBI" id="CHEBI:33019"/>
        <dbReference type="ChEBI" id="CHEBI:57427"/>
        <dbReference type="ChEBI" id="CHEBI:78442"/>
        <dbReference type="ChEBI" id="CHEBI:78494"/>
        <dbReference type="ChEBI" id="CHEBI:456215"/>
        <dbReference type="EC" id="6.1.1.4"/>
    </reaction>
</comment>
<dbReference type="PANTHER" id="PTHR43740">
    <property type="entry name" value="LEUCYL-TRNA SYNTHETASE"/>
    <property type="match status" value="1"/>
</dbReference>
<dbReference type="SUPFAM" id="SSF47323">
    <property type="entry name" value="Anticodon-binding domain of a subclass of class I aminoacyl-tRNA synthetases"/>
    <property type="match status" value="1"/>
</dbReference>
<dbReference type="CDD" id="cd00812">
    <property type="entry name" value="LeuRS_core"/>
    <property type="match status" value="1"/>
</dbReference>
<comment type="subcellular location">
    <subcellularLocation>
        <location evidence="9">Cytoplasm</location>
    </subcellularLocation>
</comment>
<dbReference type="Pfam" id="PF08264">
    <property type="entry name" value="Anticodon_1"/>
    <property type="match status" value="1"/>
</dbReference>
<evidence type="ECO:0000256" key="9">
    <source>
        <dbReference type="HAMAP-Rule" id="MF_00049"/>
    </source>
</evidence>
<evidence type="ECO:0000259" key="11">
    <source>
        <dbReference type="Pfam" id="PF00133"/>
    </source>
</evidence>
<dbReference type="GO" id="GO:0002161">
    <property type="term" value="F:aminoacyl-tRNA deacylase activity"/>
    <property type="evidence" value="ECO:0007669"/>
    <property type="project" value="InterPro"/>
</dbReference>
<feature type="domain" description="Aminoacyl-tRNA synthetase class Ia" evidence="11">
    <location>
        <begin position="424"/>
        <end position="614"/>
    </location>
</feature>
<dbReference type="SUPFAM" id="SSF50677">
    <property type="entry name" value="ValRS/IleRS/LeuRS editing domain"/>
    <property type="match status" value="1"/>
</dbReference>
<feature type="domain" description="Methionyl/Leucyl tRNA synthetase" evidence="13">
    <location>
        <begin position="42"/>
        <end position="186"/>
    </location>
</feature>
<dbReference type="GO" id="GO:0005829">
    <property type="term" value="C:cytosol"/>
    <property type="evidence" value="ECO:0007669"/>
    <property type="project" value="TreeGrafter"/>
</dbReference>
<keyword evidence="4 9" id="KW-0547">Nucleotide-binding</keyword>
<dbReference type="Proteomes" id="UP000183245">
    <property type="component" value="Unassembled WGS sequence"/>
</dbReference>